<evidence type="ECO:0000256" key="1">
    <source>
        <dbReference type="ARBA" id="ARBA00009865"/>
    </source>
</evidence>
<organism evidence="7 8">
    <name type="scientific">Microbacterium mangrovi</name>
    <dbReference type="NCBI Taxonomy" id="1348253"/>
    <lineage>
        <taxon>Bacteria</taxon>
        <taxon>Bacillati</taxon>
        <taxon>Actinomycetota</taxon>
        <taxon>Actinomycetes</taxon>
        <taxon>Micrococcales</taxon>
        <taxon>Microbacteriaceae</taxon>
        <taxon>Microbacterium</taxon>
    </lineage>
</organism>
<dbReference type="PANTHER" id="PTHR42812">
    <property type="entry name" value="BETA-XYLOSIDASE"/>
    <property type="match status" value="1"/>
</dbReference>
<protein>
    <recommendedName>
        <fullName evidence="9">Glycoside hydrolase family 43</fullName>
    </recommendedName>
</protein>
<accession>A0A0B1ZXH8</accession>
<dbReference type="EMBL" id="JTDK01000018">
    <property type="protein sequence ID" value="KHK95925.1"/>
    <property type="molecule type" value="Genomic_DNA"/>
</dbReference>
<evidence type="ECO:0000313" key="8">
    <source>
        <dbReference type="Proteomes" id="UP000031030"/>
    </source>
</evidence>
<dbReference type="AlphaFoldDB" id="A0A0B1ZXH8"/>
<evidence type="ECO:0000256" key="3">
    <source>
        <dbReference type="ARBA" id="ARBA00023295"/>
    </source>
</evidence>
<comment type="caution">
    <text evidence="7">The sequence shown here is derived from an EMBL/GenBank/DDBJ whole genome shotgun (WGS) entry which is preliminary data.</text>
</comment>
<dbReference type="Pfam" id="PF04616">
    <property type="entry name" value="Glyco_hydro_43"/>
    <property type="match status" value="1"/>
</dbReference>
<evidence type="ECO:0008006" key="9">
    <source>
        <dbReference type="Google" id="ProtNLM"/>
    </source>
</evidence>
<dbReference type="GO" id="GO:0005975">
    <property type="term" value="P:carbohydrate metabolic process"/>
    <property type="evidence" value="ECO:0007669"/>
    <property type="project" value="InterPro"/>
</dbReference>
<evidence type="ECO:0000256" key="4">
    <source>
        <dbReference type="PIRSR" id="PIRSR606710-1"/>
    </source>
</evidence>
<evidence type="ECO:0000256" key="5">
    <source>
        <dbReference type="PIRSR" id="PIRSR606710-2"/>
    </source>
</evidence>
<comment type="similarity">
    <text evidence="1 6">Belongs to the glycosyl hydrolase 43 family.</text>
</comment>
<dbReference type="Gene3D" id="2.115.10.20">
    <property type="entry name" value="Glycosyl hydrolase domain, family 43"/>
    <property type="match status" value="1"/>
</dbReference>
<sequence>MLACVVVLLGGCAGSRPGVGASPSGGSAASFVIDADFPDPDVLRTDVEYVAYATGTYGVNLQSATSPDLTSWTVSGEDPLPKLPAWASTGRTWAPDVSEIGGRTVMYFAAEHTGSGKQCIGVATSPSPTGAFTPAGGAPLVCPLAQGGAIDPSTFVDGDGSRYLLWKTDGNCCGLDTWIEIARLSDDGLSLVGPVHRLIDRSLPWEGNLVEAPTLVKHGGRYALFYSANDYSGDHYAIGVAWADSLFGPYRKQAQPVLSTALSHGRYRGPGGQDVVGDTLVFHSWDEQYIYRGMNTARITWGAKQVRAG</sequence>
<reference evidence="7 8" key="1">
    <citation type="submission" date="2014-11" db="EMBL/GenBank/DDBJ databases">
        <title>Genome sequence of Microbacterium mangrovi MUSC 115(T).</title>
        <authorList>
            <person name="Lee L.-H."/>
        </authorList>
    </citation>
    <scope>NUCLEOTIDE SEQUENCE [LARGE SCALE GENOMIC DNA]</scope>
    <source>
        <strain evidence="7 8">MUSC 115</strain>
    </source>
</reference>
<dbReference type="Proteomes" id="UP000031030">
    <property type="component" value="Unassembled WGS sequence"/>
</dbReference>
<keyword evidence="3 6" id="KW-0326">Glycosidase</keyword>
<name>A0A0B1ZXH8_9MICO</name>
<dbReference type="CDD" id="cd08999">
    <property type="entry name" value="GH43_ABN-like"/>
    <property type="match status" value="1"/>
</dbReference>
<dbReference type="GO" id="GO:0004553">
    <property type="term" value="F:hydrolase activity, hydrolyzing O-glycosyl compounds"/>
    <property type="evidence" value="ECO:0007669"/>
    <property type="project" value="InterPro"/>
</dbReference>
<dbReference type="SUPFAM" id="SSF75005">
    <property type="entry name" value="Arabinanase/levansucrase/invertase"/>
    <property type="match status" value="1"/>
</dbReference>
<proteinExistence type="inferred from homology"/>
<dbReference type="STRING" id="1348253.LK09_17730"/>
<keyword evidence="2 6" id="KW-0378">Hydrolase</keyword>
<feature type="site" description="Important for catalytic activity, responsible for pKa modulation of the active site Glu and correct orientation of both the proton donor and substrate" evidence="5">
    <location>
        <position position="151"/>
    </location>
</feature>
<keyword evidence="8" id="KW-1185">Reference proteome</keyword>
<gene>
    <name evidence="7" type="ORF">LK09_17730</name>
</gene>
<feature type="active site" description="Proton donor" evidence="4">
    <location>
        <position position="211"/>
    </location>
</feature>
<dbReference type="InterPro" id="IPR006710">
    <property type="entry name" value="Glyco_hydro_43"/>
</dbReference>
<dbReference type="InterPro" id="IPR051795">
    <property type="entry name" value="Glycosyl_Hydrlase_43"/>
</dbReference>
<dbReference type="InterPro" id="IPR023296">
    <property type="entry name" value="Glyco_hydro_beta-prop_sf"/>
</dbReference>
<evidence type="ECO:0000256" key="2">
    <source>
        <dbReference type="ARBA" id="ARBA00022801"/>
    </source>
</evidence>
<dbReference type="PANTHER" id="PTHR42812:SF5">
    <property type="entry name" value="ENDO-ARABINASE"/>
    <property type="match status" value="1"/>
</dbReference>
<evidence type="ECO:0000256" key="6">
    <source>
        <dbReference type="RuleBase" id="RU361187"/>
    </source>
</evidence>
<evidence type="ECO:0000313" key="7">
    <source>
        <dbReference type="EMBL" id="KHK95925.1"/>
    </source>
</evidence>
<feature type="active site" description="Proton acceptor" evidence="4">
    <location>
        <position position="39"/>
    </location>
</feature>